<evidence type="ECO:0000256" key="7">
    <source>
        <dbReference type="ARBA" id="ARBA00049014"/>
    </source>
</evidence>
<dbReference type="GO" id="GO:0005524">
    <property type="term" value="F:ATP binding"/>
    <property type="evidence" value="ECO:0007669"/>
    <property type="project" value="UniProtKB-KW"/>
</dbReference>
<sequence>MLQALSHLSSLNYAHLDVKPANILRCENGTYKLADFSVAVNLHMIKESAEFGDGRFAAPELLNNQDPFNADIFSLGISLSQVSVNADSPL</sequence>
<dbReference type="Proteomes" id="UP001432027">
    <property type="component" value="Unassembled WGS sequence"/>
</dbReference>
<comment type="similarity">
    <text evidence="5">Belongs to the protein kinase superfamily. STE Ser/Thr protein kinase family. MAP kinase kinase subfamily.</text>
</comment>
<proteinExistence type="inferred from homology"/>
<keyword evidence="12" id="KW-1185">Reference proteome</keyword>
<dbReference type="PANTHER" id="PTHR48013">
    <property type="entry name" value="DUAL SPECIFICITY MITOGEN-ACTIVATED PROTEIN KINASE KINASE 5-RELATED"/>
    <property type="match status" value="1"/>
</dbReference>
<evidence type="ECO:0000256" key="4">
    <source>
        <dbReference type="ARBA" id="ARBA00022840"/>
    </source>
</evidence>
<dbReference type="SUPFAM" id="SSF56112">
    <property type="entry name" value="Protein kinase-like (PK-like)"/>
    <property type="match status" value="1"/>
</dbReference>
<evidence type="ECO:0000256" key="8">
    <source>
        <dbReference type="ARBA" id="ARBA00049299"/>
    </source>
</evidence>
<dbReference type="Pfam" id="PF00069">
    <property type="entry name" value="Pkinase"/>
    <property type="match status" value="1"/>
</dbReference>
<accession>A0AAV5T7H1</accession>
<keyword evidence="2" id="KW-0547">Nucleotide-binding</keyword>
<evidence type="ECO:0000256" key="3">
    <source>
        <dbReference type="ARBA" id="ARBA00022777"/>
    </source>
</evidence>
<dbReference type="InterPro" id="IPR011009">
    <property type="entry name" value="Kinase-like_dom_sf"/>
</dbReference>
<evidence type="ECO:0000256" key="5">
    <source>
        <dbReference type="ARBA" id="ARBA00038035"/>
    </source>
</evidence>
<evidence type="ECO:0000259" key="10">
    <source>
        <dbReference type="PROSITE" id="PS50011"/>
    </source>
</evidence>
<evidence type="ECO:0000256" key="1">
    <source>
        <dbReference type="ARBA" id="ARBA00022679"/>
    </source>
</evidence>
<evidence type="ECO:0000313" key="12">
    <source>
        <dbReference type="Proteomes" id="UP001432027"/>
    </source>
</evidence>
<keyword evidence="4" id="KW-0067">ATP-binding</keyword>
<name>A0AAV5T7H1_9BILA</name>
<comment type="catalytic activity">
    <reaction evidence="9">
        <text>L-tyrosyl-[protein] + ATP = O-phospho-L-tyrosyl-[protein] + ADP + H(+)</text>
        <dbReference type="Rhea" id="RHEA:10596"/>
        <dbReference type="Rhea" id="RHEA-COMP:10136"/>
        <dbReference type="Rhea" id="RHEA-COMP:20101"/>
        <dbReference type="ChEBI" id="CHEBI:15378"/>
        <dbReference type="ChEBI" id="CHEBI:30616"/>
        <dbReference type="ChEBI" id="CHEBI:46858"/>
        <dbReference type="ChEBI" id="CHEBI:61978"/>
        <dbReference type="ChEBI" id="CHEBI:456216"/>
        <dbReference type="EC" id="2.7.12.2"/>
    </reaction>
</comment>
<evidence type="ECO:0000256" key="9">
    <source>
        <dbReference type="ARBA" id="ARBA00051693"/>
    </source>
</evidence>
<evidence type="ECO:0000313" key="11">
    <source>
        <dbReference type="EMBL" id="GMS91060.1"/>
    </source>
</evidence>
<evidence type="ECO:0000256" key="6">
    <source>
        <dbReference type="ARBA" id="ARBA00038999"/>
    </source>
</evidence>
<dbReference type="PROSITE" id="PS50011">
    <property type="entry name" value="PROTEIN_KINASE_DOM"/>
    <property type="match status" value="1"/>
</dbReference>
<evidence type="ECO:0000256" key="2">
    <source>
        <dbReference type="ARBA" id="ARBA00022741"/>
    </source>
</evidence>
<dbReference type="EMBL" id="BTSX01000003">
    <property type="protein sequence ID" value="GMS91060.1"/>
    <property type="molecule type" value="Genomic_DNA"/>
</dbReference>
<gene>
    <name evidence="11" type="ORF">PENTCL1PPCAC_13235</name>
</gene>
<organism evidence="11 12">
    <name type="scientific">Pristionchus entomophagus</name>
    <dbReference type="NCBI Taxonomy" id="358040"/>
    <lineage>
        <taxon>Eukaryota</taxon>
        <taxon>Metazoa</taxon>
        <taxon>Ecdysozoa</taxon>
        <taxon>Nematoda</taxon>
        <taxon>Chromadorea</taxon>
        <taxon>Rhabditida</taxon>
        <taxon>Rhabditina</taxon>
        <taxon>Diplogasteromorpha</taxon>
        <taxon>Diplogasteroidea</taxon>
        <taxon>Neodiplogasteridae</taxon>
        <taxon>Pristionchus</taxon>
    </lineage>
</organism>
<dbReference type="Gene3D" id="1.10.510.10">
    <property type="entry name" value="Transferase(Phosphotransferase) domain 1"/>
    <property type="match status" value="1"/>
</dbReference>
<comment type="catalytic activity">
    <reaction evidence="8">
        <text>L-threonyl-[protein] + ATP = O-phospho-L-threonyl-[protein] + ADP + H(+)</text>
        <dbReference type="Rhea" id="RHEA:46608"/>
        <dbReference type="Rhea" id="RHEA-COMP:11060"/>
        <dbReference type="Rhea" id="RHEA-COMP:11605"/>
        <dbReference type="ChEBI" id="CHEBI:15378"/>
        <dbReference type="ChEBI" id="CHEBI:30013"/>
        <dbReference type="ChEBI" id="CHEBI:30616"/>
        <dbReference type="ChEBI" id="CHEBI:61977"/>
        <dbReference type="ChEBI" id="CHEBI:456216"/>
        <dbReference type="EC" id="2.7.12.2"/>
    </reaction>
</comment>
<reference evidence="11" key="1">
    <citation type="submission" date="2023-10" db="EMBL/GenBank/DDBJ databases">
        <title>Genome assembly of Pristionchus species.</title>
        <authorList>
            <person name="Yoshida K."/>
            <person name="Sommer R.J."/>
        </authorList>
    </citation>
    <scope>NUCLEOTIDE SEQUENCE</scope>
    <source>
        <strain evidence="11">RS0144</strain>
    </source>
</reference>
<keyword evidence="1" id="KW-0808">Transferase</keyword>
<dbReference type="GO" id="GO:0004708">
    <property type="term" value="F:MAP kinase kinase activity"/>
    <property type="evidence" value="ECO:0007669"/>
    <property type="project" value="UniProtKB-EC"/>
</dbReference>
<dbReference type="InterPro" id="IPR000719">
    <property type="entry name" value="Prot_kinase_dom"/>
</dbReference>
<dbReference type="EC" id="2.7.12.2" evidence="6"/>
<dbReference type="PANTHER" id="PTHR48013:SF9">
    <property type="entry name" value="DUAL SPECIFICITY MITOGEN-ACTIVATED PROTEIN KINASE KINASE 5"/>
    <property type="match status" value="1"/>
</dbReference>
<protein>
    <recommendedName>
        <fullName evidence="6">mitogen-activated protein kinase kinase</fullName>
        <ecNumber evidence="6">2.7.12.2</ecNumber>
    </recommendedName>
</protein>
<dbReference type="AlphaFoldDB" id="A0AAV5T7H1"/>
<feature type="domain" description="Protein kinase" evidence="10">
    <location>
        <begin position="1"/>
        <end position="90"/>
    </location>
</feature>
<keyword evidence="3" id="KW-0418">Kinase</keyword>
<comment type="catalytic activity">
    <reaction evidence="7">
        <text>L-seryl-[protein] + ATP = O-phospho-L-seryl-[protein] + ADP + H(+)</text>
        <dbReference type="Rhea" id="RHEA:17989"/>
        <dbReference type="Rhea" id="RHEA-COMP:9863"/>
        <dbReference type="Rhea" id="RHEA-COMP:11604"/>
        <dbReference type="ChEBI" id="CHEBI:15378"/>
        <dbReference type="ChEBI" id="CHEBI:29999"/>
        <dbReference type="ChEBI" id="CHEBI:30616"/>
        <dbReference type="ChEBI" id="CHEBI:83421"/>
        <dbReference type="ChEBI" id="CHEBI:456216"/>
        <dbReference type="EC" id="2.7.12.2"/>
    </reaction>
</comment>
<comment type="caution">
    <text evidence="11">The sequence shown here is derived from an EMBL/GenBank/DDBJ whole genome shotgun (WGS) entry which is preliminary data.</text>
</comment>
<feature type="non-terminal residue" evidence="11">
    <location>
        <position position="90"/>
    </location>
</feature>